<proteinExistence type="predicted"/>
<dbReference type="AlphaFoldDB" id="A0ABD0Y9R8"/>
<keyword evidence="2" id="KW-1185">Reference proteome</keyword>
<sequence>METVPLPDFKIGDISGRGVTLSSLKTLKRTSDAYSFISRDGGLAFAYSVNVRLDKMLIEVGDFKLGNLAGKTEFLVEDNEIYFGYTLFLKDECRARLDGLRMTRVDNVVVTSDNPELDNMDVSELFSKHVVPYVNSKLATEYGDNIFKRYISPCM</sequence>
<protein>
    <submittedName>
        <fullName evidence="1">Uncharacterized protein</fullName>
    </submittedName>
</protein>
<organism evidence="1 2">
    <name type="scientific">Ranatra chinensis</name>
    <dbReference type="NCBI Taxonomy" id="642074"/>
    <lineage>
        <taxon>Eukaryota</taxon>
        <taxon>Metazoa</taxon>
        <taxon>Ecdysozoa</taxon>
        <taxon>Arthropoda</taxon>
        <taxon>Hexapoda</taxon>
        <taxon>Insecta</taxon>
        <taxon>Pterygota</taxon>
        <taxon>Neoptera</taxon>
        <taxon>Paraneoptera</taxon>
        <taxon>Hemiptera</taxon>
        <taxon>Heteroptera</taxon>
        <taxon>Panheteroptera</taxon>
        <taxon>Nepomorpha</taxon>
        <taxon>Nepidae</taxon>
        <taxon>Ranatrinae</taxon>
        <taxon>Ranatra</taxon>
    </lineage>
</organism>
<gene>
    <name evidence="1" type="ORF">AAG570_001866</name>
</gene>
<reference evidence="1 2" key="1">
    <citation type="submission" date="2024-07" db="EMBL/GenBank/DDBJ databases">
        <title>Chromosome-level genome assembly of the water stick insect Ranatra chinensis (Heteroptera: Nepidae).</title>
        <authorList>
            <person name="Liu X."/>
        </authorList>
    </citation>
    <scope>NUCLEOTIDE SEQUENCE [LARGE SCALE GENOMIC DNA]</scope>
    <source>
        <strain evidence="1">Cailab_2021Rc</strain>
        <tissue evidence="1">Muscle</tissue>
    </source>
</reference>
<evidence type="ECO:0000313" key="2">
    <source>
        <dbReference type="Proteomes" id="UP001558652"/>
    </source>
</evidence>
<evidence type="ECO:0000313" key="1">
    <source>
        <dbReference type="EMBL" id="KAL1124096.1"/>
    </source>
</evidence>
<name>A0ABD0Y9R8_9HEMI</name>
<dbReference type="Proteomes" id="UP001558652">
    <property type="component" value="Unassembled WGS sequence"/>
</dbReference>
<accession>A0ABD0Y9R8</accession>
<comment type="caution">
    <text evidence="1">The sequence shown here is derived from an EMBL/GenBank/DDBJ whole genome shotgun (WGS) entry which is preliminary data.</text>
</comment>
<dbReference type="EMBL" id="JBFDAA010000011">
    <property type="protein sequence ID" value="KAL1124096.1"/>
    <property type="molecule type" value="Genomic_DNA"/>
</dbReference>